<reference evidence="1" key="1">
    <citation type="submission" date="2022-04" db="EMBL/GenBank/DDBJ databases">
        <title>Genome of the entomopathogenic fungus Entomophthora muscae.</title>
        <authorList>
            <person name="Elya C."/>
            <person name="Lovett B.R."/>
            <person name="Lee E."/>
            <person name="Macias A.M."/>
            <person name="Hajek A.E."/>
            <person name="De Bivort B.L."/>
            <person name="Kasson M.T."/>
            <person name="De Fine Licht H.H."/>
            <person name="Stajich J.E."/>
        </authorList>
    </citation>
    <scope>NUCLEOTIDE SEQUENCE</scope>
    <source>
        <strain evidence="1">Berkeley</strain>
    </source>
</reference>
<evidence type="ECO:0000313" key="1">
    <source>
        <dbReference type="EMBL" id="KAJ9083210.1"/>
    </source>
</evidence>
<accession>A0ACC2U8Q7</accession>
<dbReference type="Proteomes" id="UP001165960">
    <property type="component" value="Unassembled WGS sequence"/>
</dbReference>
<name>A0ACC2U8Q7_9FUNG</name>
<comment type="caution">
    <text evidence="1">The sequence shown here is derived from an EMBL/GenBank/DDBJ whole genome shotgun (WGS) entry which is preliminary data.</text>
</comment>
<gene>
    <name evidence="1" type="ORF">DSO57_1037029</name>
</gene>
<organism evidence="1 2">
    <name type="scientific">Entomophthora muscae</name>
    <dbReference type="NCBI Taxonomy" id="34485"/>
    <lineage>
        <taxon>Eukaryota</taxon>
        <taxon>Fungi</taxon>
        <taxon>Fungi incertae sedis</taxon>
        <taxon>Zoopagomycota</taxon>
        <taxon>Entomophthoromycotina</taxon>
        <taxon>Entomophthoromycetes</taxon>
        <taxon>Entomophthorales</taxon>
        <taxon>Entomophthoraceae</taxon>
        <taxon>Entomophthora</taxon>
    </lineage>
</organism>
<sequence length="76" mass="8462">MSMSATKRPLDHTNKLFGIVYITLAGVIDTIILATVLWSWHQSSDGLFPLRLFPDNDRPVTKATSCALQLLVEFVS</sequence>
<protein>
    <submittedName>
        <fullName evidence="1">Uncharacterized protein</fullName>
    </submittedName>
</protein>
<evidence type="ECO:0000313" key="2">
    <source>
        <dbReference type="Proteomes" id="UP001165960"/>
    </source>
</evidence>
<proteinExistence type="predicted"/>
<keyword evidence="2" id="KW-1185">Reference proteome</keyword>
<dbReference type="EMBL" id="QTSX02001089">
    <property type="protein sequence ID" value="KAJ9083210.1"/>
    <property type="molecule type" value="Genomic_DNA"/>
</dbReference>